<dbReference type="InterPro" id="IPR016166">
    <property type="entry name" value="FAD-bd_PCMH"/>
</dbReference>
<dbReference type="KEGG" id="nso:NIASO_03675"/>
<evidence type="ECO:0000256" key="6">
    <source>
        <dbReference type="SAM" id="SignalP"/>
    </source>
</evidence>
<dbReference type="InterPro" id="IPR016164">
    <property type="entry name" value="FAD-linked_Oxase-like_C"/>
</dbReference>
<dbReference type="InterPro" id="IPR050416">
    <property type="entry name" value="FAD-linked_Oxidoreductase"/>
</dbReference>
<evidence type="ECO:0000256" key="4">
    <source>
        <dbReference type="ARBA" id="ARBA00022827"/>
    </source>
</evidence>
<dbReference type="InterPro" id="IPR016167">
    <property type="entry name" value="FAD-bd_PCMH_sub1"/>
</dbReference>
<reference evidence="8 9" key="1">
    <citation type="submission" date="2013-12" db="EMBL/GenBank/DDBJ databases">
        <authorList>
            <consortium name="DOE Joint Genome Institute"/>
            <person name="Eisen J."/>
            <person name="Huntemann M."/>
            <person name="Han J."/>
            <person name="Chen A."/>
            <person name="Kyrpides N."/>
            <person name="Mavromatis K."/>
            <person name="Markowitz V."/>
            <person name="Palaniappan K."/>
            <person name="Ivanova N."/>
            <person name="Schaumberg A."/>
            <person name="Pati A."/>
            <person name="Liolios K."/>
            <person name="Nordberg H.P."/>
            <person name="Cantor M.N."/>
            <person name="Hua S.X."/>
            <person name="Woyke T."/>
        </authorList>
    </citation>
    <scope>NUCLEOTIDE SEQUENCE [LARGE SCALE GENOMIC DNA]</scope>
    <source>
        <strain evidence="9">DSM 19437</strain>
    </source>
</reference>
<dbReference type="Pfam" id="PF08031">
    <property type="entry name" value="BBE"/>
    <property type="match status" value="1"/>
</dbReference>
<gene>
    <name evidence="8" type="ORF">NIASO_03675</name>
</gene>
<dbReference type="Gene3D" id="3.30.465.10">
    <property type="match status" value="1"/>
</dbReference>
<dbReference type="RefSeq" id="WP_025298670.1">
    <property type="nucleotide sequence ID" value="NZ_CP007035.1"/>
</dbReference>
<dbReference type="Pfam" id="PF01565">
    <property type="entry name" value="FAD_binding_4"/>
    <property type="match status" value="1"/>
</dbReference>
<dbReference type="InterPro" id="IPR036318">
    <property type="entry name" value="FAD-bd_PCMH-like_sf"/>
</dbReference>
<evidence type="ECO:0000256" key="2">
    <source>
        <dbReference type="ARBA" id="ARBA00005466"/>
    </source>
</evidence>
<dbReference type="GO" id="GO:0016491">
    <property type="term" value="F:oxidoreductase activity"/>
    <property type="evidence" value="ECO:0007669"/>
    <property type="project" value="UniProtKB-KW"/>
</dbReference>
<accession>W0F783</accession>
<dbReference type="PROSITE" id="PS51387">
    <property type="entry name" value="FAD_PCMH"/>
    <property type="match status" value="1"/>
</dbReference>
<name>W0F783_9BACT</name>
<protein>
    <recommendedName>
        <fullName evidence="7">FAD-binding PCMH-type domain-containing protein</fullName>
    </recommendedName>
</protein>
<dbReference type="SUPFAM" id="SSF55103">
    <property type="entry name" value="FAD-linked oxidases, C-terminal domain"/>
    <property type="match status" value="1"/>
</dbReference>
<dbReference type="HOGENOM" id="CLU_018354_10_2_10"/>
<proteinExistence type="inferred from homology"/>
<evidence type="ECO:0000313" key="9">
    <source>
        <dbReference type="Proteomes" id="UP000003586"/>
    </source>
</evidence>
<evidence type="ECO:0000256" key="1">
    <source>
        <dbReference type="ARBA" id="ARBA00001974"/>
    </source>
</evidence>
<dbReference type="GO" id="GO:0071949">
    <property type="term" value="F:FAD binding"/>
    <property type="evidence" value="ECO:0007669"/>
    <property type="project" value="InterPro"/>
</dbReference>
<dbReference type="PANTHER" id="PTHR42973:SF39">
    <property type="entry name" value="FAD-BINDING PCMH-TYPE DOMAIN-CONTAINING PROTEIN"/>
    <property type="match status" value="1"/>
</dbReference>
<dbReference type="InterPro" id="IPR012951">
    <property type="entry name" value="BBE"/>
</dbReference>
<dbReference type="PANTHER" id="PTHR42973">
    <property type="entry name" value="BINDING OXIDOREDUCTASE, PUTATIVE (AFU_ORTHOLOGUE AFUA_1G17690)-RELATED"/>
    <property type="match status" value="1"/>
</dbReference>
<dbReference type="Gene3D" id="3.30.43.10">
    <property type="entry name" value="Uridine Diphospho-n-acetylenolpyruvylglucosamine Reductase, domain 2"/>
    <property type="match status" value="1"/>
</dbReference>
<keyword evidence="3" id="KW-0285">Flavoprotein</keyword>
<feature type="signal peptide" evidence="6">
    <location>
        <begin position="1"/>
        <end position="30"/>
    </location>
</feature>
<keyword evidence="4" id="KW-0274">FAD</keyword>
<dbReference type="eggNOG" id="COG0277">
    <property type="taxonomic scope" value="Bacteria"/>
</dbReference>
<dbReference type="AlphaFoldDB" id="W0F783"/>
<dbReference type="InterPro" id="IPR006094">
    <property type="entry name" value="Oxid_FAD_bind_N"/>
</dbReference>
<keyword evidence="9" id="KW-1185">Reference proteome</keyword>
<dbReference type="SUPFAM" id="SSF56176">
    <property type="entry name" value="FAD-binding/transporter-associated domain-like"/>
    <property type="match status" value="1"/>
</dbReference>
<sequence>MNQQYARKEFLKLTALANAALLAKPLTLLANTSIPDQANVLFYKKGAAAYEVLRKGFNKRINKFPQVIALAKNTAGVVEAVQYAAKNNLPVTIKSGGHSMEGFSCNNGGMVINLSKMKATSWGANGQLRVQPGCTLAELYNALFSKKRYLPGGSCGSVGIGGLTLGGGYGLLSRKYGLTCDSLLEVTMVDGRGNIVNSAPDPELLWACRGGGNGNFGVITEMKFRTYAAPATMQSFRFRAFKTDPARMRNITEQWFGITQDLPPACFSALVLSAKTAYILLTNVAAHTAEVTKAVQQFTRLTDKQTASKAVSLAQALKVFYAEDQPLFFKNASAGLYKSFDDISGYINKVLEITRNTPGMIYQVNTLGGNIQNPEAEKGSAFPHRAYGYFSELQTYWETETQGNRLLQRFQAVQDIFAQNNISAQYRNYPDSNFKNWEHLYYGANYERLQQVKKKYDPDNRIQQEQSVRI</sequence>
<dbReference type="EMBL" id="CP007035">
    <property type="protein sequence ID" value="AHF17206.1"/>
    <property type="molecule type" value="Genomic_DNA"/>
</dbReference>
<evidence type="ECO:0000256" key="3">
    <source>
        <dbReference type="ARBA" id="ARBA00022630"/>
    </source>
</evidence>
<keyword evidence="5" id="KW-0560">Oxidoreductase</keyword>
<dbReference type="InterPro" id="IPR016169">
    <property type="entry name" value="FAD-bd_PCMH_sub2"/>
</dbReference>
<evidence type="ECO:0000256" key="5">
    <source>
        <dbReference type="ARBA" id="ARBA00023002"/>
    </source>
</evidence>
<organism evidence="8 9">
    <name type="scientific">Niabella soli DSM 19437</name>
    <dbReference type="NCBI Taxonomy" id="929713"/>
    <lineage>
        <taxon>Bacteria</taxon>
        <taxon>Pseudomonadati</taxon>
        <taxon>Bacteroidota</taxon>
        <taxon>Chitinophagia</taxon>
        <taxon>Chitinophagales</taxon>
        <taxon>Chitinophagaceae</taxon>
        <taxon>Niabella</taxon>
    </lineage>
</organism>
<comment type="similarity">
    <text evidence="2">Belongs to the oxygen-dependent FAD-linked oxidoreductase family.</text>
</comment>
<dbReference type="Proteomes" id="UP000003586">
    <property type="component" value="Chromosome"/>
</dbReference>
<dbReference type="Gene3D" id="3.40.462.20">
    <property type="match status" value="1"/>
</dbReference>
<comment type="cofactor">
    <cofactor evidence="1">
        <name>FAD</name>
        <dbReference type="ChEBI" id="CHEBI:57692"/>
    </cofactor>
</comment>
<dbReference type="STRING" id="929713.NIASO_03675"/>
<evidence type="ECO:0000259" key="7">
    <source>
        <dbReference type="PROSITE" id="PS51387"/>
    </source>
</evidence>
<feature type="chain" id="PRO_5004788639" description="FAD-binding PCMH-type domain-containing protein" evidence="6">
    <location>
        <begin position="31"/>
        <end position="470"/>
    </location>
</feature>
<evidence type="ECO:0000313" key="8">
    <source>
        <dbReference type="EMBL" id="AHF17206.1"/>
    </source>
</evidence>
<feature type="domain" description="FAD-binding PCMH-type" evidence="7">
    <location>
        <begin position="60"/>
        <end position="229"/>
    </location>
</feature>
<keyword evidence="6" id="KW-0732">Signal</keyword>